<dbReference type="NCBIfam" id="TIGR00027">
    <property type="entry name" value="mthyl_TIGR00027"/>
    <property type="match status" value="1"/>
</dbReference>
<protein>
    <recommendedName>
        <fullName evidence="6">S-adenosyl-L-methionine-dependent methyltransferase</fullName>
    </recommendedName>
</protein>
<dbReference type="Gene3D" id="3.40.50.150">
    <property type="entry name" value="Vaccinia Virus protein VP39"/>
    <property type="match status" value="1"/>
</dbReference>
<keyword evidence="5" id="KW-1185">Reference proteome</keyword>
<sequence length="350" mass="39331">MLCNSRQIWKPGILFGRIRPLSWRAVRSVSSRGWACCLCPPACRPRSVLSKEGVCMRQKQSIKTAEGMALVRAIEAQKPEDVRICYDPVALSLVNRIRFTLSKLVIDSGIYGLIFRGAIEFITARERYIDDFLKACLNEGLDQVVILGAGFDTRAYRIAGIEKMRVFEVDHPETQEVKLKRLKKVINPMPDHVTFVQVDFNTQMLGKRLLASGYDEQGKTLFIWQGVTMYLTPEGIDSTLAFIANHSGTGSSVIFDYFYNETLHDMKTVRWITRVIGERLIFGIDEGQIEPFLIRRGFREVHNATTGELKRLYFTGPNAGRPISTGVAIASARAGKTEINSCPHDPVPVA</sequence>
<dbReference type="GO" id="GO:0032259">
    <property type="term" value="P:methylation"/>
    <property type="evidence" value="ECO:0007669"/>
    <property type="project" value="UniProtKB-KW"/>
</dbReference>
<dbReference type="InterPro" id="IPR029063">
    <property type="entry name" value="SAM-dependent_MTases_sf"/>
</dbReference>
<evidence type="ECO:0000313" key="4">
    <source>
        <dbReference type="EMBL" id="AAM05854.1"/>
    </source>
</evidence>
<dbReference type="PANTHER" id="PTHR43619">
    <property type="entry name" value="S-ADENOSYL-L-METHIONINE-DEPENDENT METHYLTRANSFERASE YKTD-RELATED"/>
    <property type="match status" value="1"/>
</dbReference>
<dbReference type="KEGG" id="mac:MA_2468"/>
<reference evidence="4 5" key="1">
    <citation type="journal article" date="2002" name="Genome Res.">
        <title>The genome of Methanosarcina acetivorans reveals extensive metabolic and physiological diversity.</title>
        <authorList>
            <person name="Galagan J.E."/>
            <person name="Nusbaum C."/>
            <person name="Roy A."/>
            <person name="Endrizzi M.G."/>
            <person name="Macdonald P."/>
            <person name="FitzHugh W."/>
            <person name="Calvo S."/>
            <person name="Engels R."/>
            <person name="Smirnov S."/>
            <person name="Atnoor D."/>
            <person name="Brown A."/>
            <person name="Allen N."/>
            <person name="Naylor J."/>
            <person name="Stange-Thomann N."/>
            <person name="DeArellano K."/>
            <person name="Johnson R."/>
            <person name="Linton L."/>
            <person name="McEwan P."/>
            <person name="McKernan K."/>
            <person name="Talamas J."/>
            <person name="Tirrell A."/>
            <person name="Ye W."/>
            <person name="Zimmer A."/>
            <person name="Barber R.D."/>
            <person name="Cann I."/>
            <person name="Graham D.E."/>
            <person name="Grahame D.A."/>
            <person name="Guss A."/>
            <person name="Hedderich R."/>
            <person name="Ingram-Smith C."/>
            <person name="Kuettner C.H."/>
            <person name="Krzycki J.A."/>
            <person name="Leigh J.A."/>
            <person name="Li W."/>
            <person name="Liu J."/>
            <person name="Mukhopadhyay B."/>
            <person name="Reeve J.N."/>
            <person name="Smith K."/>
            <person name="Springer T.A."/>
            <person name="Umayam L.A."/>
            <person name="White O."/>
            <person name="White R.H."/>
            <person name="de Macario E.C."/>
            <person name="Ferry J.G."/>
            <person name="Jarrell K.F."/>
            <person name="Jing H."/>
            <person name="Macario A.J.L."/>
            <person name="Paulsen I."/>
            <person name="Pritchett M."/>
            <person name="Sowers K.R."/>
            <person name="Swanson R.V."/>
            <person name="Zinder S.H."/>
            <person name="Lander E."/>
            <person name="Metcalf W.W."/>
            <person name="Birren B."/>
        </authorList>
    </citation>
    <scope>NUCLEOTIDE SEQUENCE [LARGE SCALE GENOMIC DNA]</scope>
    <source>
        <strain evidence="5">ATCC 35395 / DSM 2834 / JCM 12185 / C2A</strain>
    </source>
</reference>
<evidence type="ECO:0000256" key="2">
    <source>
        <dbReference type="ARBA" id="ARBA00022603"/>
    </source>
</evidence>
<dbReference type="PANTHER" id="PTHR43619:SF2">
    <property type="entry name" value="S-ADENOSYL-L-METHIONINE-DEPENDENT METHYLTRANSFERASES SUPERFAMILY PROTEIN"/>
    <property type="match status" value="1"/>
</dbReference>
<dbReference type="GO" id="GO:0008168">
    <property type="term" value="F:methyltransferase activity"/>
    <property type="evidence" value="ECO:0007669"/>
    <property type="project" value="UniProtKB-KW"/>
</dbReference>
<evidence type="ECO:0000256" key="1">
    <source>
        <dbReference type="ARBA" id="ARBA00008138"/>
    </source>
</evidence>
<gene>
    <name evidence="4" type="ordered locus">MA_2468</name>
</gene>
<keyword evidence="2" id="KW-0489">Methyltransferase</keyword>
<dbReference type="PhylomeDB" id="Q8TN25"/>
<dbReference type="Pfam" id="PF04072">
    <property type="entry name" value="LCM"/>
    <property type="match status" value="1"/>
</dbReference>
<dbReference type="HOGENOM" id="CLU_056160_3_1_2"/>
<name>Q8TN25_METAC</name>
<accession>Q8TN25</accession>
<evidence type="ECO:0000313" key="5">
    <source>
        <dbReference type="Proteomes" id="UP000002487"/>
    </source>
</evidence>
<dbReference type="Proteomes" id="UP000002487">
    <property type="component" value="Chromosome"/>
</dbReference>
<proteinExistence type="inferred from homology"/>
<evidence type="ECO:0008006" key="6">
    <source>
        <dbReference type="Google" id="ProtNLM"/>
    </source>
</evidence>
<comment type="similarity">
    <text evidence="1">Belongs to the UPF0677 family.</text>
</comment>
<dbReference type="InterPro" id="IPR007213">
    <property type="entry name" value="Ppm1/Ppm2/Tcmp"/>
</dbReference>
<dbReference type="AlphaFoldDB" id="Q8TN25"/>
<evidence type="ECO:0000256" key="3">
    <source>
        <dbReference type="ARBA" id="ARBA00022679"/>
    </source>
</evidence>
<dbReference type="SUPFAM" id="SSF53335">
    <property type="entry name" value="S-adenosyl-L-methionine-dependent methyltransferases"/>
    <property type="match status" value="1"/>
</dbReference>
<organism evidence="4 5">
    <name type="scientific">Methanosarcina acetivorans (strain ATCC 35395 / DSM 2834 / JCM 12185 / C2A)</name>
    <dbReference type="NCBI Taxonomy" id="188937"/>
    <lineage>
        <taxon>Archaea</taxon>
        <taxon>Methanobacteriati</taxon>
        <taxon>Methanobacteriota</taxon>
        <taxon>Stenosarchaea group</taxon>
        <taxon>Methanomicrobia</taxon>
        <taxon>Methanosarcinales</taxon>
        <taxon>Methanosarcinaceae</taxon>
        <taxon>Methanosarcina</taxon>
    </lineage>
</organism>
<dbReference type="InParanoid" id="Q8TN25"/>
<dbReference type="InterPro" id="IPR011610">
    <property type="entry name" value="SAM_mthyl_Trfase_ML2640-like"/>
</dbReference>
<dbReference type="EMBL" id="AE010299">
    <property type="protein sequence ID" value="AAM05854.1"/>
    <property type="molecule type" value="Genomic_DNA"/>
</dbReference>
<dbReference type="EnsemblBacteria" id="AAM05854">
    <property type="protein sequence ID" value="AAM05854"/>
    <property type="gene ID" value="MA_2468"/>
</dbReference>
<keyword evidence="3" id="KW-0808">Transferase</keyword>
<dbReference type="STRING" id="188937.MA_2468"/>